<dbReference type="AlphaFoldDB" id="A0AAN6UTM8"/>
<protein>
    <submittedName>
        <fullName evidence="2">Uncharacterized protein</fullName>
    </submittedName>
</protein>
<feature type="compositionally biased region" description="Basic residues" evidence="1">
    <location>
        <begin position="519"/>
        <end position="528"/>
    </location>
</feature>
<dbReference type="EMBL" id="MU853401">
    <property type="protein sequence ID" value="KAK4138779.1"/>
    <property type="molecule type" value="Genomic_DNA"/>
</dbReference>
<evidence type="ECO:0000313" key="2">
    <source>
        <dbReference type="EMBL" id="KAK4138779.1"/>
    </source>
</evidence>
<feature type="region of interest" description="Disordered" evidence="1">
    <location>
        <begin position="206"/>
        <end position="468"/>
    </location>
</feature>
<feature type="compositionally biased region" description="Basic and acidic residues" evidence="1">
    <location>
        <begin position="144"/>
        <end position="164"/>
    </location>
</feature>
<feature type="compositionally biased region" description="Low complexity" evidence="1">
    <location>
        <begin position="287"/>
        <end position="298"/>
    </location>
</feature>
<sequence length="568" mass="60833">MREPPSDQSERDDERCCISSDAKGRTLVTSFPQLIHSVSARPIPERFYRFDEFDSDNTGSAFAQVGRAPSPVPSSQKAENGKWRNWLEQPSSVISSQAAVEGSRVSVDHRVSPGVSEIRRPHQRLPSKEDLAPSADVGVGPEDSDVHQPERNPHQSRPSMEDHVPWTSNGMVPGETRDLSTLLGSSGSSEILSRYEEFLSRLRQFEQFDAPTVRPLTTEHPTEGDAEASMVTQGSEAHEMDMAQVNSADLYKESNVPTEGVETRDHETAASDVQIRHPKSISRDRSSPLSPSAAQQAPTESEGIDSDEAWKAFVFGDEDSDEVGNAVLEEARQDAARKMPPSDSSAAYLRDSPGSEPHSNIATVGTLYANEDGETSDCTETGPPTDASAQATCGRSSIGPGSGPTLNGSGASAEAPSVEVNAGTSTAPGAESNPDSSDDSGPRSVEIVDSSTPGSYTGPPSVPTSMAVVGARSDVGVSEPGTSGEQFRFVPPKLFVGSRSNDMAQFKRGTESGVGISLTRRRRGRPKRRANDGRADIRALPNYSSDPIEEVEDETRPLKSRFPALELA</sequence>
<feature type="region of interest" description="Disordered" evidence="1">
    <location>
        <begin position="58"/>
        <end position="84"/>
    </location>
</feature>
<feature type="region of interest" description="Disordered" evidence="1">
    <location>
        <begin position="501"/>
        <end position="568"/>
    </location>
</feature>
<feature type="region of interest" description="Disordered" evidence="1">
    <location>
        <begin position="97"/>
        <end position="187"/>
    </location>
</feature>
<accession>A0AAN6UTM8</accession>
<feature type="compositionally biased region" description="Low complexity" evidence="1">
    <location>
        <begin position="450"/>
        <end position="465"/>
    </location>
</feature>
<evidence type="ECO:0000313" key="3">
    <source>
        <dbReference type="Proteomes" id="UP001304895"/>
    </source>
</evidence>
<comment type="caution">
    <text evidence="2">The sequence shown here is derived from an EMBL/GenBank/DDBJ whole genome shotgun (WGS) entry which is preliminary data.</text>
</comment>
<gene>
    <name evidence="2" type="ORF">BT67DRAFT_438090</name>
</gene>
<reference evidence="2" key="1">
    <citation type="journal article" date="2023" name="Mol. Phylogenet. Evol.">
        <title>Genome-scale phylogeny and comparative genomics of the fungal order Sordariales.</title>
        <authorList>
            <person name="Hensen N."/>
            <person name="Bonometti L."/>
            <person name="Westerberg I."/>
            <person name="Brannstrom I.O."/>
            <person name="Guillou S."/>
            <person name="Cros-Aarteil S."/>
            <person name="Calhoun S."/>
            <person name="Haridas S."/>
            <person name="Kuo A."/>
            <person name="Mondo S."/>
            <person name="Pangilinan J."/>
            <person name="Riley R."/>
            <person name="LaButti K."/>
            <person name="Andreopoulos B."/>
            <person name="Lipzen A."/>
            <person name="Chen C."/>
            <person name="Yan M."/>
            <person name="Daum C."/>
            <person name="Ng V."/>
            <person name="Clum A."/>
            <person name="Steindorff A."/>
            <person name="Ohm R.A."/>
            <person name="Martin F."/>
            <person name="Silar P."/>
            <person name="Natvig D.O."/>
            <person name="Lalanne C."/>
            <person name="Gautier V."/>
            <person name="Ament-Velasquez S.L."/>
            <person name="Kruys A."/>
            <person name="Hutchinson M.I."/>
            <person name="Powell A.J."/>
            <person name="Barry K."/>
            <person name="Miller A.N."/>
            <person name="Grigoriev I.V."/>
            <person name="Debuchy R."/>
            <person name="Gladieux P."/>
            <person name="Hiltunen Thoren M."/>
            <person name="Johannesson H."/>
        </authorList>
    </citation>
    <scope>NUCLEOTIDE SEQUENCE</scope>
    <source>
        <strain evidence="2">CBS 123565</strain>
    </source>
</reference>
<name>A0AAN6UTM8_9PEZI</name>
<dbReference type="Proteomes" id="UP001304895">
    <property type="component" value="Unassembled WGS sequence"/>
</dbReference>
<organism evidence="2 3">
    <name type="scientific">Trichocladium antarcticum</name>
    <dbReference type="NCBI Taxonomy" id="1450529"/>
    <lineage>
        <taxon>Eukaryota</taxon>
        <taxon>Fungi</taxon>
        <taxon>Dikarya</taxon>
        <taxon>Ascomycota</taxon>
        <taxon>Pezizomycotina</taxon>
        <taxon>Sordariomycetes</taxon>
        <taxon>Sordariomycetidae</taxon>
        <taxon>Sordariales</taxon>
        <taxon>Chaetomiaceae</taxon>
        <taxon>Trichocladium</taxon>
    </lineage>
</organism>
<keyword evidence="3" id="KW-1185">Reference proteome</keyword>
<evidence type="ECO:0000256" key="1">
    <source>
        <dbReference type="SAM" id="MobiDB-lite"/>
    </source>
</evidence>
<proteinExistence type="predicted"/>
<reference evidence="2" key="2">
    <citation type="submission" date="2023-05" db="EMBL/GenBank/DDBJ databases">
        <authorList>
            <consortium name="Lawrence Berkeley National Laboratory"/>
            <person name="Steindorff A."/>
            <person name="Hensen N."/>
            <person name="Bonometti L."/>
            <person name="Westerberg I."/>
            <person name="Brannstrom I.O."/>
            <person name="Guillou S."/>
            <person name="Cros-Aarteil S."/>
            <person name="Calhoun S."/>
            <person name="Haridas S."/>
            <person name="Kuo A."/>
            <person name="Mondo S."/>
            <person name="Pangilinan J."/>
            <person name="Riley R."/>
            <person name="Labutti K."/>
            <person name="Andreopoulos B."/>
            <person name="Lipzen A."/>
            <person name="Chen C."/>
            <person name="Yanf M."/>
            <person name="Daum C."/>
            <person name="Ng V."/>
            <person name="Clum A."/>
            <person name="Ohm R."/>
            <person name="Martin F."/>
            <person name="Silar P."/>
            <person name="Natvig D."/>
            <person name="Lalanne C."/>
            <person name="Gautier V."/>
            <person name="Ament-Velasquez S.L."/>
            <person name="Kruys A."/>
            <person name="Hutchinson M.I."/>
            <person name="Powell A.J."/>
            <person name="Barry K."/>
            <person name="Miller A.N."/>
            <person name="Grigoriev I.V."/>
            <person name="Debuchy R."/>
            <person name="Gladieux P."/>
            <person name="Thoren M.H."/>
            <person name="Johannesson H."/>
        </authorList>
    </citation>
    <scope>NUCLEOTIDE SEQUENCE</scope>
    <source>
        <strain evidence="2">CBS 123565</strain>
    </source>
</reference>